<keyword evidence="1" id="KW-0472">Membrane</keyword>
<reference evidence="3" key="2">
    <citation type="submission" date="2020-09" db="EMBL/GenBank/DDBJ databases">
        <authorList>
            <person name="Sun Q."/>
            <person name="Ohkuma M."/>
        </authorList>
    </citation>
    <scope>NUCLEOTIDE SEQUENCE</scope>
    <source>
        <strain evidence="3">JCM 4403</strain>
    </source>
</reference>
<gene>
    <name evidence="3" type="ORF">GCM10010280_67100</name>
</gene>
<feature type="domain" description="H repeat-associated protein N-terminal" evidence="2">
    <location>
        <begin position="39"/>
        <end position="131"/>
    </location>
</feature>
<evidence type="ECO:0000313" key="3">
    <source>
        <dbReference type="EMBL" id="GGR09942.1"/>
    </source>
</evidence>
<name>A0A918C728_9ACTN</name>
<evidence type="ECO:0000313" key="4">
    <source>
        <dbReference type="Proteomes" id="UP000656732"/>
    </source>
</evidence>
<dbReference type="AlphaFoldDB" id="A0A918C728"/>
<dbReference type="InterPro" id="IPR032806">
    <property type="entry name" value="YbfD_N"/>
</dbReference>
<dbReference type="Pfam" id="PF13808">
    <property type="entry name" value="DDE_Tnp_1_assoc"/>
    <property type="match status" value="1"/>
</dbReference>
<dbReference type="EMBL" id="BMTU01000024">
    <property type="protein sequence ID" value="GGR09942.1"/>
    <property type="molecule type" value="Genomic_DNA"/>
</dbReference>
<accession>A0A918C728</accession>
<feature type="transmembrane region" description="Helical" evidence="1">
    <location>
        <begin position="57"/>
        <end position="78"/>
    </location>
</feature>
<comment type="caution">
    <text evidence="3">The sequence shown here is derived from an EMBL/GenBank/DDBJ whole genome shotgun (WGS) entry which is preliminary data.</text>
</comment>
<keyword evidence="1" id="KW-1133">Transmembrane helix</keyword>
<reference evidence="3" key="1">
    <citation type="journal article" date="2014" name="Int. J. Syst. Evol. Microbiol.">
        <title>Complete genome sequence of Corynebacterium casei LMG S-19264T (=DSM 44701T), isolated from a smear-ripened cheese.</title>
        <authorList>
            <consortium name="US DOE Joint Genome Institute (JGI-PGF)"/>
            <person name="Walter F."/>
            <person name="Albersmeier A."/>
            <person name="Kalinowski J."/>
            <person name="Ruckert C."/>
        </authorList>
    </citation>
    <scope>NUCLEOTIDE SEQUENCE</scope>
    <source>
        <strain evidence="3">JCM 4403</strain>
    </source>
</reference>
<dbReference type="Proteomes" id="UP000656732">
    <property type="component" value="Unassembled WGS sequence"/>
</dbReference>
<evidence type="ECO:0000259" key="2">
    <source>
        <dbReference type="Pfam" id="PF13808"/>
    </source>
</evidence>
<keyword evidence="4" id="KW-1185">Reference proteome</keyword>
<keyword evidence="1" id="KW-0812">Transmembrane</keyword>
<evidence type="ECO:0000256" key="1">
    <source>
        <dbReference type="SAM" id="Phobius"/>
    </source>
</evidence>
<protein>
    <recommendedName>
        <fullName evidence="2">H repeat-associated protein N-terminal domain-containing protein</fullName>
    </recommendedName>
</protein>
<sequence length="186" mass="19340">MSTERVHACAPIFLHAVTPPATGGPSGPTPLQTVADLRNYLATVPAPRARRGIRYPWMALLTAAAAAVLAGAASIAAVGEWVADAPQRVLALLGFRPDPLTGLIRPPHATTIRLVPAAADGDALDRATSNFLQERKSLAPAPGRKVIAVDGKTLRGSRTARRTATALIAASTATRSRPSPCSWTST</sequence>
<proteinExistence type="predicted"/>
<organism evidence="3 4">
    <name type="scientific">Streptomyces pilosus</name>
    <dbReference type="NCBI Taxonomy" id="28893"/>
    <lineage>
        <taxon>Bacteria</taxon>
        <taxon>Bacillati</taxon>
        <taxon>Actinomycetota</taxon>
        <taxon>Actinomycetes</taxon>
        <taxon>Kitasatosporales</taxon>
        <taxon>Streptomycetaceae</taxon>
        <taxon>Streptomyces</taxon>
    </lineage>
</organism>